<comment type="caution">
    <text evidence="2">The sequence shown here is derived from an EMBL/GenBank/DDBJ whole genome shotgun (WGS) entry which is preliminary data.</text>
</comment>
<evidence type="ECO:0000256" key="1">
    <source>
        <dbReference type="ARBA" id="ARBA00022679"/>
    </source>
</evidence>
<dbReference type="InterPro" id="IPR044855">
    <property type="entry name" value="CoA-Trfase_III_dom3_sf"/>
</dbReference>
<accession>A0A317EAP4</accession>
<name>A0A317EAP4_9PROT</name>
<dbReference type="AlphaFoldDB" id="A0A317EAP4"/>
<dbReference type="SUPFAM" id="SSF89796">
    <property type="entry name" value="CoA-transferase family III (CaiB/BaiF)"/>
    <property type="match status" value="1"/>
</dbReference>
<evidence type="ECO:0000313" key="3">
    <source>
        <dbReference type="Proteomes" id="UP000246077"/>
    </source>
</evidence>
<dbReference type="InterPro" id="IPR003673">
    <property type="entry name" value="CoA-Trfase_fam_III"/>
</dbReference>
<dbReference type="Gene3D" id="3.40.50.10540">
    <property type="entry name" value="Crotonobetainyl-coa:carnitine coa-transferase, domain 1"/>
    <property type="match status" value="1"/>
</dbReference>
<dbReference type="Gene3D" id="3.30.1540.10">
    <property type="entry name" value="formyl-coa transferase, domain 3"/>
    <property type="match status" value="1"/>
</dbReference>
<organism evidence="2 3">
    <name type="scientific">Zavarzinia compransoris</name>
    <dbReference type="NCBI Taxonomy" id="1264899"/>
    <lineage>
        <taxon>Bacteria</taxon>
        <taxon>Pseudomonadati</taxon>
        <taxon>Pseudomonadota</taxon>
        <taxon>Alphaproteobacteria</taxon>
        <taxon>Rhodospirillales</taxon>
        <taxon>Zavarziniaceae</taxon>
        <taxon>Zavarzinia</taxon>
    </lineage>
</organism>
<keyword evidence="3" id="KW-1185">Reference proteome</keyword>
<dbReference type="EMBL" id="QGLF01000001">
    <property type="protein sequence ID" value="PWR23622.1"/>
    <property type="molecule type" value="Genomic_DNA"/>
</dbReference>
<dbReference type="InterPro" id="IPR050483">
    <property type="entry name" value="CoA-transferase_III_domain"/>
</dbReference>
<dbReference type="OrthoDB" id="9781472at2"/>
<reference evidence="3" key="1">
    <citation type="submission" date="2018-05" db="EMBL/GenBank/DDBJ databases">
        <title>Zavarzinia sp. HR-AS.</title>
        <authorList>
            <person name="Lee Y."/>
            <person name="Jeon C.O."/>
        </authorList>
    </citation>
    <scope>NUCLEOTIDE SEQUENCE [LARGE SCALE GENOMIC DNA]</scope>
    <source>
        <strain evidence="3">DSM 1231</strain>
    </source>
</reference>
<dbReference type="InterPro" id="IPR023606">
    <property type="entry name" value="CoA-Trfase_III_dom_1_sf"/>
</dbReference>
<dbReference type="PANTHER" id="PTHR48207:SF4">
    <property type="entry name" value="BLL6097 PROTEIN"/>
    <property type="match status" value="1"/>
</dbReference>
<dbReference type="GO" id="GO:0008410">
    <property type="term" value="F:CoA-transferase activity"/>
    <property type="evidence" value="ECO:0007669"/>
    <property type="project" value="TreeGrafter"/>
</dbReference>
<protein>
    <submittedName>
        <fullName evidence="2">Carnitine dehydratase</fullName>
    </submittedName>
</protein>
<dbReference type="PANTHER" id="PTHR48207">
    <property type="entry name" value="SUCCINATE--HYDROXYMETHYLGLUTARATE COA-TRANSFERASE"/>
    <property type="match status" value="1"/>
</dbReference>
<dbReference type="Proteomes" id="UP000246077">
    <property type="component" value="Unassembled WGS sequence"/>
</dbReference>
<keyword evidence="1" id="KW-0808">Transferase</keyword>
<proteinExistence type="predicted"/>
<evidence type="ECO:0000313" key="2">
    <source>
        <dbReference type="EMBL" id="PWR23622.1"/>
    </source>
</evidence>
<gene>
    <name evidence="2" type="ORF">DKG75_03390</name>
</gene>
<dbReference type="Pfam" id="PF02515">
    <property type="entry name" value="CoA_transf_3"/>
    <property type="match status" value="1"/>
</dbReference>
<sequence>MAKGAPRLLEGIRIVDLTSIVFGPYCTQVLADMGADVIKVEPPAGDLFRLAGRPPNTPFMGACHMTLNRGKRSITLDLKAAADAAVMRELIAGADVFIHNVRGKAMARLGFSYDDLRAAKPDLIYVHCVGFGSDGPYADLQAYDDVIQAATGTASLLSRVDGDPRPRFLPSLIADKVAGLYGAQAVLAAVIHRLRSGEGQQVEVPMFEAFTQFMLEEHLFGAVFEPETSPVGYPRQIDPERQPFPTADGHIAIVPYTEATVAIALDLVGRGDLLADPRLSSPLGRMQNIAVAYAALREATPAKTTAAWLEIFHAHGIPAMAVRDLGAIKEDPHLKAVDFFRRVDHPTEGAYVQMRPPVKFGAVGEMPVGHAPGLGQHNDEIRAELAARRRDR</sequence>
<dbReference type="RefSeq" id="WP_109919654.1">
    <property type="nucleotide sequence ID" value="NZ_QGLF01000001.1"/>
</dbReference>